<organism evidence="9 10">
    <name type="scientific">Coemansia spiralis</name>
    <dbReference type="NCBI Taxonomy" id="417178"/>
    <lineage>
        <taxon>Eukaryota</taxon>
        <taxon>Fungi</taxon>
        <taxon>Fungi incertae sedis</taxon>
        <taxon>Zoopagomycota</taxon>
        <taxon>Kickxellomycotina</taxon>
        <taxon>Kickxellomycetes</taxon>
        <taxon>Kickxellales</taxon>
        <taxon>Kickxellaceae</taxon>
        <taxon>Coemansia</taxon>
    </lineage>
</organism>
<feature type="domain" description="Transforming acidic coiled-coil-containing protein C-terminal" evidence="8">
    <location>
        <begin position="552"/>
        <end position="741"/>
    </location>
</feature>
<evidence type="ECO:0000259" key="8">
    <source>
        <dbReference type="Pfam" id="PF05010"/>
    </source>
</evidence>
<evidence type="ECO:0000313" key="10">
    <source>
        <dbReference type="Proteomes" id="UP001151518"/>
    </source>
</evidence>
<reference evidence="9" key="1">
    <citation type="submission" date="2022-07" db="EMBL/GenBank/DDBJ databases">
        <title>Phylogenomic reconstructions and comparative analyses of Kickxellomycotina fungi.</title>
        <authorList>
            <person name="Reynolds N.K."/>
            <person name="Stajich J.E."/>
            <person name="Barry K."/>
            <person name="Grigoriev I.V."/>
            <person name="Crous P."/>
            <person name="Smith M.E."/>
        </authorList>
    </citation>
    <scope>NUCLEOTIDE SEQUENCE</scope>
    <source>
        <strain evidence="9">NRRL 3115</strain>
    </source>
</reference>
<dbReference type="Proteomes" id="UP001151518">
    <property type="component" value="Unassembled WGS sequence"/>
</dbReference>
<evidence type="ECO:0000256" key="3">
    <source>
        <dbReference type="ARBA" id="ARBA00022490"/>
    </source>
</evidence>
<protein>
    <recommendedName>
        <fullName evidence="8">Transforming acidic coiled-coil-containing protein C-terminal domain-containing protein</fullName>
    </recommendedName>
</protein>
<dbReference type="OrthoDB" id="10255048at2759"/>
<feature type="compositionally biased region" description="Basic and acidic residues" evidence="7">
    <location>
        <begin position="60"/>
        <end position="69"/>
    </location>
</feature>
<feature type="region of interest" description="Disordered" evidence="7">
    <location>
        <begin position="410"/>
        <end position="434"/>
    </location>
</feature>
<comment type="caution">
    <text evidence="9">The sequence shown here is derived from an EMBL/GenBank/DDBJ whole genome shotgun (WGS) entry which is preliminary data.</text>
</comment>
<evidence type="ECO:0000256" key="5">
    <source>
        <dbReference type="ARBA" id="ARBA00023212"/>
    </source>
</evidence>
<feature type="compositionally biased region" description="Low complexity" evidence="7">
    <location>
        <begin position="101"/>
        <end position="112"/>
    </location>
</feature>
<evidence type="ECO:0000256" key="6">
    <source>
        <dbReference type="SAM" id="Coils"/>
    </source>
</evidence>
<feature type="coiled-coil region" evidence="6">
    <location>
        <begin position="675"/>
        <end position="737"/>
    </location>
</feature>
<evidence type="ECO:0000313" key="9">
    <source>
        <dbReference type="EMBL" id="KAJ2676789.1"/>
    </source>
</evidence>
<feature type="compositionally biased region" description="Basic and acidic residues" evidence="7">
    <location>
        <begin position="1"/>
        <end position="16"/>
    </location>
</feature>
<keyword evidence="5" id="KW-0206">Cytoskeleton</keyword>
<keyword evidence="4 6" id="KW-0175">Coiled coil</keyword>
<dbReference type="AlphaFoldDB" id="A0A9W8G772"/>
<gene>
    <name evidence="9" type="ORF">GGI25_003434</name>
</gene>
<feature type="region of interest" description="Disordered" evidence="7">
    <location>
        <begin position="152"/>
        <end position="178"/>
    </location>
</feature>
<evidence type="ECO:0000256" key="2">
    <source>
        <dbReference type="ARBA" id="ARBA00009423"/>
    </source>
</evidence>
<evidence type="ECO:0000256" key="7">
    <source>
        <dbReference type="SAM" id="MobiDB-lite"/>
    </source>
</evidence>
<evidence type="ECO:0000256" key="4">
    <source>
        <dbReference type="ARBA" id="ARBA00023054"/>
    </source>
</evidence>
<keyword evidence="3" id="KW-0963">Cytoplasm</keyword>
<proteinExistence type="inferred from homology"/>
<evidence type="ECO:0000256" key="1">
    <source>
        <dbReference type="ARBA" id="ARBA00004245"/>
    </source>
</evidence>
<comment type="subcellular location">
    <subcellularLocation>
        <location evidence="1">Cytoplasm</location>
        <location evidence="1">Cytoskeleton</location>
    </subcellularLocation>
</comment>
<dbReference type="EMBL" id="JANBTW010000037">
    <property type="protein sequence ID" value="KAJ2676789.1"/>
    <property type="molecule type" value="Genomic_DNA"/>
</dbReference>
<feature type="region of interest" description="Disordered" evidence="7">
    <location>
        <begin position="1"/>
        <end position="122"/>
    </location>
</feature>
<dbReference type="GO" id="GO:0005856">
    <property type="term" value="C:cytoskeleton"/>
    <property type="evidence" value="ECO:0007669"/>
    <property type="project" value="UniProtKB-SubCell"/>
</dbReference>
<comment type="similarity">
    <text evidence="2">Belongs to the TACC family.</text>
</comment>
<dbReference type="InterPro" id="IPR007707">
    <property type="entry name" value="TACC_C"/>
</dbReference>
<dbReference type="Pfam" id="PF05010">
    <property type="entry name" value="TACC_C"/>
    <property type="match status" value="1"/>
</dbReference>
<sequence length="741" mass="82529">MDEKSETPSSLRKFDESNLALQSPPMLAQSPLLTKSEDAFERPMGSMKRTRADIATPRKPGSDEARMQEEMSFINTPARAPPAMKRLMRNGSPVSRRTSLEPDSSSDLYSLPPEHDSGGSLISATQSLSVALPDSATSPPKFDLANIADSSNIVADSSDKQPPTYHIDVDDPFVDDTMAMSPDVTVSETLQEQQEQKEPGQLPEQTIFKGQQQEQKLIEGTPFKQLPATAPKPESPESMETDSCVPAKDTQEAAVEVTDGCHTITDTDEKLIDDAIPAESDSEIEFATESMHLRSPFSATLAVDSKADAASSEVEMEDVQAENIKDDVFADNLASPRKEIISLPSTRLEQPELTTAKILSDPELMYAAAIPLPSTPALNSQTKTPIRSAKQKDSADFYIPTDWLMDMSPSGQHTQDNESSLKHFSSPNAENDENLIPVTPANQKLLDSLEIQWMTPRRVPKFSEADMEEVRAEYEEKMKRQNELREKLLETLKEEYASNMRKQQDMADQALKEAEEMFQTVMEHKEREFADKLAVELKKQSDEFARRDEESRVQVAELLREINNSNDERALLSVQKDEVQTMLDEYEAASTKLLEDKEAETMGLTRELGKLTLERQRLQEQLEEANAHVNSLAMEGAETANRVESLITENARLEELSGALRNDVLVAEERSAKIKEYAEGTLAKANTEIANLHERLTASQQEAAALKLQSTKAEARVKSLQIQLDSAKRQNEELLALCNNL</sequence>
<feature type="region of interest" description="Disordered" evidence="7">
    <location>
        <begin position="209"/>
        <end position="246"/>
    </location>
</feature>
<feature type="coiled-coil region" evidence="6">
    <location>
        <begin position="464"/>
        <end position="527"/>
    </location>
</feature>
<feature type="coiled-coil region" evidence="6">
    <location>
        <begin position="601"/>
        <end position="635"/>
    </location>
</feature>
<accession>A0A9W8G772</accession>
<name>A0A9W8G772_9FUNG</name>